<sequence length="76" mass="8196">MVGPDCNTVLMSVRVSVCHSGIQPLCLPGAGDEVLHLQLSMDPSKAGEFRLALRDSSGRGRIVDLSPRTMPQDYLT</sequence>
<evidence type="ECO:0000313" key="2">
    <source>
        <dbReference type="Ensembl" id="ENSOTSP00005117907.1"/>
    </source>
</evidence>
<dbReference type="InterPro" id="IPR031912">
    <property type="entry name" value="Sharpin_PH"/>
</dbReference>
<feature type="domain" description="Sharpin PH" evidence="1">
    <location>
        <begin position="4"/>
        <end position="61"/>
    </location>
</feature>
<name>A0AAZ3PM95_ONCTS</name>
<protein>
    <recommendedName>
        <fullName evidence="1">Sharpin PH domain-containing protein</fullName>
    </recommendedName>
</protein>
<dbReference type="Pfam" id="PF16764">
    <property type="entry name" value="Sharpin_PH"/>
    <property type="match status" value="1"/>
</dbReference>
<keyword evidence="3" id="KW-1185">Reference proteome</keyword>
<reference evidence="3" key="1">
    <citation type="journal article" date="2018" name="PLoS ONE">
        <title>Chinook salmon (Oncorhynchus tshawytscha) genome and transcriptome.</title>
        <authorList>
            <person name="Christensen K.A."/>
            <person name="Leong J.S."/>
            <person name="Sakhrani D."/>
            <person name="Biagi C.A."/>
            <person name="Minkley D.R."/>
            <person name="Withler R.E."/>
            <person name="Rondeau E.B."/>
            <person name="Koop B.F."/>
            <person name="Devlin R.H."/>
        </authorList>
    </citation>
    <scope>NUCLEOTIDE SEQUENCE [LARGE SCALE GENOMIC DNA]</scope>
</reference>
<proteinExistence type="predicted"/>
<dbReference type="InterPro" id="IPR011993">
    <property type="entry name" value="PH-like_dom_sf"/>
</dbReference>
<reference evidence="2" key="2">
    <citation type="submission" date="2025-08" db="UniProtKB">
        <authorList>
            <consortium name="Ensembl"/>
        </authorList>
    </citation>
    <scope>IDENTIFICATION</scope>
</reference>
<dbReference type="AlphaFoldDB" id="A0AAZ3PM95"/>
<dbReference type="Gene3D" id="2.30.29.30">
    <property type="entry name" value="Pleckstrin-homology domain (PH domain)/Phosphotyrosine-binding domain (PTB)"/>
    <property type="match status" value="1"/>
</dbReference>
<dbReference type="Proteomes" id="UP000694402">
    <property type="component" value="Unassembled WGS sequence"/>
</dbReference>
<reference evidence="2" key="3">
    <citation type="submission" date="2025-09" db="UniProtKB">
        <authorList>
            <consortium name="Ensembl"/>
        </authorList>
    </citation>
    <scope>IDENTIFICATION</scope>
</reference>
<organism evidence="2 3">
    <name type="scientific">Oncorhynchus tshawytscha</name>
    <name type="common">Chinook salmon</name>
    <name type="synonym">Salmo tshawytscha</name>
    <dbReference type="NCBI Taxonomy" id="74940"/>
    <lineage>
        <taxon>Eukaryota</taxon>
        <taxon>Metazoa</taxon>
        <taxon>Chordata</taxon>
        <taxon>Craniata</taxon>
        <taxon>Vertebrata</taxon>
        <taxon>Euteleostomi</taxon>
        <taxon>Actinopterygii</taxon>
        <taxon>Neopterygii</taxon>
        <taxon>Teleostei</taxon>
        <taxon>Protacanthopterygii</taxon>
        <taxon>Salmoniformes</taxon>
        <taxon>Salmonidae</taxon>
        <taxon>Salmoninae</taxon>
        <taxon>Oncorhynchus</taxon>
    </lineage>
</organism>
<dbReference type="Ensembl" id="ENSOTST00005139078.1">
    <property type="protein sequence ID" value="ENSOTSP00005117907.1"/>
    <property type="gene ID" value="ENSOTSG00005048486.1"/>
</dbReference>
<accession>A0AAZ3PM95</accession>
<evidence type="ECO:0000313" key="3">
    <source>
        <dbReference type="Proteomes" id="UP000694402"/>
    </source>
</evidence>
<evidence type="ECO:0000259" key="1">
    <source>
        <dbReference type="Pfam" id="PF16764"/>
    </source>
</evidence>